<evidence type="ECO:0000313" key="1">
    <source>
        <dbReference type="EMBL" id="ARP21667.1"/>
    </source>
</evidence>
<sequence length="69" mass="7495">MKIGDISSVVGLAAHDGSINLSGCFHNRTGHATFVNVSKDDYNKCKNDSEQLKALFLATYEKSGSVKLY</sequence>
<geneLocation type="plasmid" evidence="1">
    <name>pL289</name>
</geneLocation>
<proteinExistence type="predicted"/>
<name>A0A1W6U0Q7_VIBAL</name>
<organism evidence="1">
    <name type="scientific">Vibrio alginolyticus</name>
    <dbReference type="NCBI Taxonomy" id="663"/>
    <lineage>
        <taxon>Bacteria</taxon>
        <taxon>Pseudomonadati</taxon>
        <taxon>Pseudomonadota</taxon>
        <taxon>Gammaproteobacteria</taxon>
        <taxon>Vibrionales</taxon>
        <taxon>Vibrionaceae</taxon>
        <taxon>Vibrio</taxon>
    </lineage>
</organism>
<dbReference type="AlphaFoldDB" id="A0A1W6U0Q7"/>
<accession>A0A1W6U0Q7</accession>
<reference evidence="1" key="1">
    <citation type="submission" date="2016-10" db="EMBL/GenBank/DDBJ databases">
        <title>The High Quality Genome of Vibrio alginolyticus K01M1.</title>
        <authorList>
            <person name="Wendling C."/>
            <person name="Chibani C.M."/>
            <person name="Hertel R."/>
            <person name="Sproer C."/>
            <person name="Bunk B."/>
            <person name="Overmann J."/>
            <person name="Roth O."/>
            <person name="Liesegang H."/>
        </authorList>
    </citation>
    <scope>NUCLEOTIDE SEQUENCE</scope>
    <source>
        <strain evidence="1">K05K4</strain>
        <plasmid evidence="1">pL289</plasmid>
    </source>
</reference>
<dbReference type="EMBL" id="CP017904">
    <property type="protein sequence ID" value="ARP21667.1"/>
    <property type="molecule type" value="Genomic_DNA"/>
</dbReference>
<gene>
    <name evidence="1" type="ORF">K05K4_49580</name>
</gene>
<protein>
    <submittedName>
        <fullName evidence="1">Uncharacterized protein</fullName>
    </submittedName>
</protein>
<keyword evidence="1" id="KW-0614">Plasmid</keyword>